<gene>
    <name evidence="2" type="ORF">CYNAS_LOCUS21666</name>
</gene>
<feature type="region of interest" description="Disordered" evidence="1">
    <location>
        <begin position="117"/>
        <end position="173"/>
    </location>
</feature>
<name>A0AA36HGU8_CYLNA</name>
<protein>
    <submittedName>
        <fullName evidence="2">Uncharacterized protein</fullName>
    </submittedName>
</protein>
<dbReference type="Proteomes" id="UP001176961">
    <property type="component" value="Unassembled WGS sequence"/>
</dbReference>
<sequence length="410" mass="46349">MHHSQRVAGKVLSRENVSACEDKPLNSLKDPKVYSCKSPGRLPSNGEFSKPFVPAPRRMTSFVSGPHRTHSFVFAPRRMSSFSPSRMASHNFRSNASFSSRETSVNDCTTFSAVHTTDKDSLLSRNQGSNAKGSVPARRCTPPSSINLASDSDEGISNSTTSQTVKHSHSRSSFNGTFVDYNVSPSGHPSKNSELPEAEDSLSPRTLGKSILAPPCTPPLQDYSFSDWEEESSPPPKNPKLCICGTESAYVFCHGCTNANYQVFQCIYCWKFGAKTSIRVIGDEFLEDPCKIDHICTPINELEDRVERLTHKWLSNLRTNCGYFQNSPKELYANFLTWLRNESDTHAWTRRRLVQTFKKSGGFEKHEKLFSTFCKPKKVQKNTRRRKWAWVQVSSPEEVEELNFWNEFFA</sequence>
<proteinExistence type="predicted"/>
<feature type="compositionally biased region" description="Polar residues" evidence="1">
    <location>
        <begin position="123"/>
        <end position="132"/>
    </location>
</feature>
<dbReference type="AlphaFoldDB" id="A0AA36HGU8"/>
<organism evidence="2 3">
    <name type="scientific">Cylicocyclus nassatus</name>
    <name type="common">Nematode worm</name>
    <dbReference type="NCBI Taxonomy" id="53992"/>
    <lineage>
        <taxon>Eukaryota</taxon>
        <taxon>Metazoa</taxon>
        <taxon>Ecdysozoa</taxon>
        <taxon>Nematoda</taxon>
        <taxon>Chromadorea</taxon>
        <taxon>Rhabditida</taxon>
        <taxon>Rhabditina</taxon>
        <taxon>Rhabditomorpha</taxon>
        <taxon>Strongyloidea</taxon>
        <taxon>Strongylidae</taxon>
        <taxon>Cylicocyclus</taxon>
    </lineage>
</organism>
<evidence type="ECO:0000256" key="1">
    <source>
        <dbReference type="SAM" id="MobiDB-lite"/>
    </source>
</evidence>
<evidence type="ECO:0000313" key="3">
    <source>
        <dbReference type="Proteomes" id="UP001176961"/>
    </source>
</evidence>
<reference evidence="2" key="1">
    <citation type="submission" date="2023-07" db="EMBL/GenBank/DDBJ databases">
        <authorList>
            <consortium name="CYATHOMIX"/>
        </authorList>
    </citation>
    <scope>NUCLEOTIDE SEQUENCE</scope>
    <source>
        <strain evidence="2">N/A</strain>
    </source>
</reference>
<dbReference type="EMBL" id="CATQJL010000326">
    <property type="protein sequence ID" value="CAJ0609683.1"/>
    <property type="molecule type" value="Genomic_DNA"/>
</dbReference>
<comment type="caution">
    <text evidence="2">The sequence shown here is derived from an EMBL/GenBank/DDBJ whole genome shotgun (WGS) entry which is preliminary data.</text>
</comment>
<keyword evidence="3" id="KW-1185">Reference proteome</keyword>
<accession>A0AA36HGU8</accession>
<evidence type="ECO:0000313" key="2">
    <source>
        <dbReference type="EMBL" id="CAJ0609683.1"/>
    </source>
</evidence>
<feature type="compositionally biased region" description="Polar residues" evidence="1">
    <location>
        <begin position="142"/>
        <end position="173"/>
    </location>
</feature>